<feature type="region of interest" description="Disordered" evidence="1">
    <location>
        <begin position="77"/>
        <end position="102"/>
    </location>
</feature>
<reference evidence="2 3" key="1">
    <citation type="submission" date="2019-09" db="EMBL/GenBank/DDBJ databases">
        <title>A chromosome-level genome assembly of the Chinese tupelo Nyssa sinensis.</title>
        <authorList>
            <person name="Yang X."/>
            <person name="Kang M."/>
            <person name="Yang Y."/>
            <person name="Xiong H."/>
            <person name="Wang M."/>
            <person name="Zhang Z."/>
            <person name="Wang Z."/>
            <person name="Wu H."/>
            <person name="Ma T."/>
            <person name="Liu J."/>
            <person name="Xi Z."/>
        </authorList>
    </citation>
    <scope>NUCLEOTIDE SEQUENCE [LARGE SCALE GENOMIC DNA]</scope>
    <source>
        <strain evidence="2">J267</strain>
        <tissue evidence="2">Leaf</tissue>
    </source>
</reference>
<evidence type="ECO:0000256" key="1">
    <source>
        <dbReference type="SAM" id="MobiDB-lite"/>
    </source>
</evidence>
<evidence type="ECO:0000313" key="3">
    <source>
        <dbReference type="Proteomes" id="UP000325577"/>
    </source>
</evidence>
<keyword evidence="3" id="KW-1185">Reference proteome</keyword>
<accession>A0A5J5A5S6</accession>
<protein>
    <submittedName>
        <fullName evidence="2">Uncharacterized protein</fullName>
    </submittedName>
</protein>
<dbReference type="EMBL" id="CM018046">
    <property type="protein sequence ID" value="KAA8525619.1"/>
    <property type="molecule type" value="Genomic_DNA"/>
</dbReference>
<sequence>MVDEGRQWSTVTVGEERSRDMRETRAVVTLLDAQIRLLNLLPLPLVADSIRNPTGVSFTCHSSFLCFSPSSGMSGGAQNFPMGSNAHEQPEEENRQSGAWRSRVACAGSEPPLPSSVVHSPIINGTQLHDNAFMGSWSTGSSFHMHNPTSFHNSSGSTIGTSIGSQLTSRGPIGLSQAQHQEDSSALLDSDNMPIRSGLMAMGQRLFTPARRWIISLSLAFIKDWLFSRRHTAS</sequence>
<dbReference type="Proteomes" id="UP000325577">
    <property type="component" value="Linkage Group LG3"/>
</dbReference>
<evidence type="ECO:0000313" key="2">
    <source>
        <dbReference type="EMBL" id="KAA8525619.1"/>
    </source>
</evidence>
<organism evidence="2 3">
    <name type="scientific">Nyssa sinensis</name>
    <dbReference type="NCBI Taxonomy" id="561372"/>
    <lineage>
        <taxon>Eukaryota</taxon>
        <taxon>Viridiplantae</taxon>
        <taxon>Streptophyta</taxon>
        <taxon>Embryophyta</taxon>
        <taxon>Tracheophyta</taxon>
        <taxon>Spermatophyta</taxon>
        <taxon>Magnoliopsida</taxon>
        <taxon>eudicotyledons</taxon>
        <taxon>Gunneridae</taxon>
        <taxon>Pentapetalae</taxon>
        <taxon>asterids</taxon>
        <taxon>Cornales</taxon>
        <taxon>Nyssaceae</taxon>
        <taxon>Nyssa</taxon>
    </lineage>
</organism>
<dbReference type="AlphaFoldDB" id="A0A5J5A5S6"/>
<proteinExistence type="predicted"/>
<name>A0A5J5A5S6_9ASTE</name>
<gene>
    <name evidence="2" type="ORF">F0562_007499</name>
</gene>